<protein>
    <submittedName>
        <fullName evidence="3">Sm domain-containing protein</fullName>
    </submittedName>
</protein>
<feature type="domain" description="Sm" evidence="2">
    <location>
        <begin position="61"/>
        <end position="232"/>
    </location>
</feature>
<dbReference type="AlphaFoldDB" id="A0A5K3EPI8"/>
<dbReference type="GO" id="GO:0071209">
    <property type="term" value="F:U7 snRNA binding"/>
    <property type="evidence" value="ECO:0007669"/>
    <property type="project" value="InterPro"/>
</dbReference>
<name>A0A5K3EPI8_MESCO</name>
<evidence type="ECO:0000313" key="3">
    <source>
        <dbReference type="WBParaSite" id="MCU_002042-RA"/>
    </source>
</evidence>
<evidence type="ECO:0000256" key="1">
    <source>
        <dbReference type="SAM" id="MobiDB-lite"/>
    </source>
</evidence>
<dbReference type="PANTHER" id="PTHR21415">
    <property type="entry name" value="U7 SNRNA-ASSOCIATED SM-LIKE PROTEIN LSM11"/>
    <property type="match status" value="1"/>
</dbReference>
<dbReference type="Pfam" id="PF01423">
    <property type="entry name" value="LSM"/>
    <property type="match status" value="1"/>
</dbReference>
<proteinExistence type="predicted"/>
<dbReference type="SMART" id="SM00651">
    <property type="entry name" value="Sm"/>
    <property type="match status" value="1"/>
</dbReference>
<accession>A0A5K3EPI8</accession>
<dbReference type="PANTHER" id="PTHR21415:SF1">
    <property type="entry name" value="U7 SNRNA-ASSOCIATED SM-LIKE PROTEIN LSM11"/>
    <property type="match status" value="1"/>
</dbReference>
<evidence type="ECO:0000259" key="2">
    <source>
        <dbReference type="SMART" id="SM00651"/>
    </source>
</evidence>
<sequence>MPEHGRAYLADLTNMPEAPTPPSSTPATTRRKDKFRTIIDFWNTLERNLDGGGSGTLGPMERLMRAMREASTLYVVTRGMREIRAILIGRLVAFDRYWNLVLANVTEYKINTSQKLRSSSGPGRQRRKMQRQIRKQQGKIALRAQEASQSLPTDAGASDELWNVCVGGDEASHEVDMDACTSPLYSLDPPKGVGVQFDDSSGFNPSETACSVRTYCQQQLFIRGANIVLIRVLPTEVRNK</sequence>
<dbReference type="SUPFAM" id="SSF50182">
    <property type="entry name" value="Sm-like ribonucleoproteins"/>
    <property type="match status" value="1"/>
</dbReference>
<dbReference type="InterPro" id="IPR039267">
    <property type="entry name" value="Lsm11"/>
</dbReference>
<dbReference type="GO" id="GO:0006398">
    <property type="term" value="P:mRNA 3'-end processing by stem-loop binding and cleavage"/>
    <property type="evidence" value="ECO:0007669"/>
    <property type="project" value="TreeGrafter"/>
</dbReference>
<dbReference type="InterPro" id="IPR001163">
    <property type="entry name" value="Sm_dom_euk/arc"/>
</dbReference>
<dbReference type="GO" id="GO:0005683">
    <property type="term" value="C:U7 snRNP"/>
    <property type="evidence" value="ECO:0007669"/>
    <property type="project" value="TreeGrafter"/>
</dbReference>
<reference evidence="3" key="1">
    <citation type="submission" date="2019-11" db="UniProtKB">
        <authorList>
            <consortium name="WormBaseParasite"/>
        </authorList>
    </citation>
    <scope>IDENTIFICATION</scope>
</reference>
<organism evidence="3">
    <name type="scientific">Mesocestoides corti</name>
    <name type="common">Flatworm</name>
    <dbReference type="NCBI Taxonomy" id="53468"/>
    <lineage>
        <taxon>Eukaryota</taxon>
        <taxon>Metazoa</taxon>
        <taxon>Spiralia</taxon>
        <taxon>Lophotrochozoa</taxon>
        <taxon>Platyhelminthes</taxon>
        <taxon>Cestoda</taxon>
        <taxon>Eucestoda</taxon>
        <taxon>Cyclophyllidea</taxon>
        <taxon>Mesocestoididae</taxon>
        <taxon>Mesocestoides</taxon>
    </lineage>
</organism>
<dbReference type="InterPro" id="IPR010920">
    <property type="entry name" value="LSM_dom_sf"/>
</dbReference>
<dbReference type="Gene3D" id="2.30.30.100">
    <property type="match status" value="1"/>
</dbReference>
<dbReference type="WBParaSite" id="MCU_002042-RA">
    <property type="protein sequence ID" value="MCU_002042-RA"/>
    <property type="gene ID" value="MCU_002042"/>
</dbReference>
<feature type="region of interest" description="Disordered" evidence="1">
    <location>
        <begin position="10"/>
        <end position="30"/>
    </location>
</feature>